<dbReference type="PANTHER" id="PTHR43271">
    <property type="entry name" value="BLL2771 PROTEIN"/>
    <property type="match status" value="1"/>
</dbReference>
<evidence type="ECO:0000256" key="2">
    <source>
        <dbReference type="ARBA" id="ARBA00008335"/>
    </source>
</evidence>
<dbReference type="InterPro" id="IPR036259">
    <property type="entry name" value="MFS_trans_sf"/>
</dbReference>
<feature type="transmembrane region" description="Helical" evidence="8">
    <location>
        <begin position="97"/>
        <end position="118"/>
    </location>
</feature>
<evidence type="ECO:0000256" key="3">
    <source>
        <dbReference type="ARBA" id="ARBA00022448"/>
    </source>
</evidence>
<feature type="transmembrane region" description="Helical" evidence="8">
    <location>
        <begin position="72"/>
        <end position="91"/>
    </location>
</feature>
<keyword evidence="4" id="KW-1003">Cell membrane</keyword>
<feature type="transmembrane region" description="Helical" evidence="8">
    <location>
        <begin position="331"/>
        <end position="355"/>
    </location>
</feature>
<feature type="domain" description="Major facilitator superfamily (MFS) profile" evidence="9">
    <location>
        <begin position="6"/>
        <end position="385"/>
    </location>
</feature>
<evidence type="ECO:0000256" key="4">
    <source>
        <dbReference type="ARBA" id="ARBA00022475"/>
    </source>
</evidence>
<keyword evidence="5 8" id="KW-0812">Transmembrane</keyword>
<evidence type="ECO:0000256" key="6">
    <source>
        <dbReference type="ARBA" id="ARBA00022989"/>
    </source>
</evidence>
<reference evidence="10" key="1">
    <citation type="journal article" date="2023" name="Microbiol Resour">
        <title>Genome Sequences of Rhodoplanes serenus and Two Thermotolerant Strains, Rhodoplanes tepidamans and 'Rhodoplanes cryptolactis,' Further Refine the Genus.</title>
        <authorList>
            <person name="Rayyan A.A."/>
            <person name="Kyndt J.A."/>
        </authorList>
    </citation>
    <scope>NUCLEOTIDE SEQUENCE</scope>
    <source>
        <strain evidence="10">DSM 9987</strain>
    </source>
</reference>
<evidence type="ECO:0000313" key="10">
    <source>
        <dbReference type="EMBL" id="MDC7789299.1"/>
    </source>
</evidence>
<dbReference type="Proteomes" id="UP001165652">
    <property type="component" value="Unassembled WGS sequence"/>
</dbReference>
<feature type="transmembrane region" description="Helical" evidence="8">
    <location>
        <begin position="161"/>
        <end position="180"/>
    </location>
</feature>
<keyword evidence="6 8" id="KW-1133">Transmembrane helix</keyword>
<dbReference type="CDD" id="cd17324">
    <property type="entry name" value="MFS_NepI_like"/>
    <property type="match status" value="1"/>
</dbReference>
<proteinExistence type="inferred from homology"/>
<dbReference type="EMBL" id="JAQQLI010000067">
    <property type="protein sequence ID" value="MDC7789299.1"/>
    <property type="molecule type" value="Genomic_DNA"/>
</dbReference>
<gene>
    <name evidence="10" type="ORF">PQJ73_26765</name>
</gene>
<dbReference type="PANTHER" id="PTHR43271:SF2">
    <property type="entry name" value="BLL2771 PROTEIN"/>
    <property type="match status" value="1"/>
</dbReference>
<name>A0ABT5JIA1_RHOTP</name>
<evidence type="ECO:0000256" key="5">
    <source>
        <dbReference type="ARBA" id="ARBA00022692"/>
    </source>
</evidence>
<feature type="transmembrane region" description="Helical" evidence="8">
    <location>
        <begin position="297"/>
        <end position="319"/>
    </location>
</feature>
<comment type="caution">
    <text evidence="10">The sequence shown here is derived from an EMBL/GenBank/DDBJ whole genome shotgun (WGS) entry which is preliminary data.</text>
</comment>
<dbReference type="RefSeq" id="WP_272780126.1">
    <property type="nucleotide sequence ID" value="NZ_JAQQLI010000067.1"/>
</dbReference>
<keyword evidence="7 8" id="KW-0472">Membrane</keyword>
<dbReference type="Gene3D" id="1.20.1250.20">
    <property type="entry name" value="MFS general substrate transporter like domains"/>
    <property type="match status" value="1"/>
</dbReference>
<dbReference type="SUPFAM" id="SSF103473">
    <property type="entry name" value="MFS general substrate transporter"/>
    <property type="match status" value="1"/>
</dbReference>
<feature type="transmembrane region" description="Helical" evidence="8">
    <location>
        <begin position="42"/>
        <end position="60"/>
    </location>
</feature>
<dbReference type="InterPro" id="IPR020846">
    <property type="entry name" value="MFS_dom"/>
</dbReference>
<feature type="transmembrane region" description="Helical" evidence="8">
    <location>
        <begin position="274"/>
        <end position="291"/>
    </location>
</feature>
<evidence type="ECO:0000256" key="8">
    <source>
        <dbReference type="SAM" id="Phobius"/>
    </source>
</evidence>
<feature type="transmembrane region" description="Helical" evidence="8">
    <location>
        <begin position="361"/>
        <end position="380"/>
    </location>
</feature>
<evidence type="ECO:0000259" key="9">
    <source>
        <dbReference type="PROSITE" id="PS50850"/>
    </source>
</evidence>
<feature type="transmembrane region" description="Helical" evidence="8">
    <location>
        <begin position="130"/>
        <end position="149"/>
    </location>
</feature>
<accession>A0ABT5JIA1</accession>
<sequence>MTLDTRRVGIALAGFCSFLNLYAPQALLPALAHDFGVTAAEISAVMTAGTLSIAISAPFTGVVTDMLGRKRVIVVAMLLVALPTLMVALAGSVHEIVVWRFVQGLALPPVFATALAYVGDEFPPAEVPGVAGIYMMGSSLGGFSGRLIPGVLTDLIGWRPAIGSLAVLSVLCAIGFGLALDKERHFVRSEGLVASLRQMLRHLVDPRLIPLYAVGFGVLFNFIAVFTYVNFHLAAPPYSFSASMLGLIFLTYLVGSATVPSIGRAVVAFGRKRFVLGLLVLWAIGALLLLTPAVWSILLGLTLCATCGMMCQGVSTSAVTTTAKEGRSSAVGLYMTVFYVGGSAGASLPGFAWAFGGWPATVAMVLTAIAAMATVVMLFWRDPKAA</sequence>
<feature type="transmembrane region" description="Helical" evidence="8">
    <location>
        <begin position="240"/>
        <end position="262"/>
    </location>
</feature>
<dbReference type="InterPro" id="IPR011701">
    <property type="entry name" value="MFS"/>
</dbReference>
<evidence type="ECO:0000313" key="11">
    <source>
        <dbReference type="Proteomes" id="UP001165652"/>
    </source>
</evidence>
<reference evidence="10" key="2">
    <citation type="submission" date="2023-02" db="EMBL/GenBank/DDBJ databases">
        <authorList>
            <person name="Rayyan A."/>
            <person name="Meyer T."/>
            <person name="Kyndt J.A."/>
        </authorList>
    </citation>
    <scope>NUCLEOTIDE SEQUENCE</scope>
    <source>
        <strain evidence="10">DSM 9987</strain>
    </source>
</reference>
<dbReference type="Pfam" id="PF07690">
    <property type="entry name" value="MFS_1"/>
    <property type="match status" value="1"/>
</dbReference>
<protein>
    <submittedName>
        <fullName evidence="10">MFS transporter</fullName>
    </submittedName>
</protein>
<keyword evidence="11" id="KW-1185">Reference proteome</keyword>
<comment type="similarity">
    <text evidence="2">Belongs to the major facilitator superfamily.</text>
</comment>
<organism evidence="10 11">
    <name type="scientific">Rhodoplanes tepidamans</name>
    <name type="common">Rhodoplanes cryptolactis</name>
    <dbReference type="NCBI Taxonomy" id="200616"/>
    <lineage>
        <taxon>Bacteria</taxon>
        <taxon>Pseudomonadati</taxon>
        <taxon>Pseudomonadota</taxon>
        <taxon>Alphaproteobacteria</taxon>
        <taxon>Hyphomicrobiales</taxon>
        <taxon>Nitrobacteraceae</taxon>
        <taxon>Rhodoplanes</taxon>
    </lineage>
</organism>
<evidence type="ECO:0000256" key="1">
    <source>
        <dbReference type="ARBA" id="ARBA00004651"/>
    </source>
</evidence>
<evidence type="ECO:0000256" key="7">
    <source>
        <dbReference type="ARBA" id="ARBA00023136"/>
    </source>
</evidence>
<comment type="subcellular location">
    <subcellularLocation>
        <location evidence="1">Cell membrane</location>
        <topology evidence="1">Multi-pass membrane protein</topology>
    </subcellularLocation>
</comment>
<dbReference type="PROSITE" id="PS50850">
    <property type="entry name" value="MFS"/>
    <property type="match status" value="1"/>
</dbReference>
<keyword evidence="3" id="KW-0813">Transport</keyword>
<feature type="transmembrane region" description="Helical" evidence="8">
    <location>
        <begin position="208"/>
        <end position="228"/>
    </location>
</feature>